<name>D4VPQ6_9BACE</name>
<evidence type="ECO:0000256" key="1">
    <source>
        <dbReference type="SAM" id="Phobius"/>
    </source>
</evidence>
<keyword evidence="1" id="KW-1133">Transmembrane helix</keyword>
<evidence type="ECO:0000313" key="2">
    <source>
        <dbReference type="EMBL" id="CDM07657.1"/>
    </source>
</evidence>
<evidence type="ECO:0000313" key="3">
    <source>
        <dbReference type="Proteomes" id="UP000019380"/>
    </source>
</evidence>
<comment type="caution">
    <text evidence="2">The sequence shown here is derived from an EMBL/GenBank/DDBJ whole genome shotgun (WGS) entry which is preliminary data.</text>
</comment>
<feature type="transmembrane region" description="Helical" evidence="1">
    <location>
        <begin position="6"/>
        <end position="23"/>
    </location>
</feature>
<proteinExistence type="predicted"/>
<sequence length="42" mass="4893">MNWYILVLIIDVPAVHLSIFYLGSDIQGWKMNTEGVAQMRRI</sequence>
<organism evidence="2 3">
    <name type="scientific">Bacteroides xylanisolvens SD CC 1b</name>
    <dbReference type="NCBI Taxonomy" id="702447"/>
    <lineage>
        <taxon>Bacteria</taxon>
        <taxon>Pseudomonadati</taxon>
        <taxon>Bacteroidota</taxon>
        <taxon>Bacteroidia</taxon>
        <taxon>Bacteroidales</taxon>
        <taxon>Bacteroidaceae</taxon>
        <taxon>Bacteroides</taxon>
    </lineage>
</organism>
<gene>
    <name evidence="2" type="ORF">BN890_52850</name>
</gene>
<dbReference type="EMBL" id="CBXG010000056">
    <property type="protein sequence ID" value="CDM07657.1"/>
    <property type="molecule type" value="Genomic_DNA"/>
</dbReference>
<accession>D4VPQ6</accession>
<dbReference type="AlphaFoldDB" id="D4VPQ6"/>
<keyword evidence="1" id="KW-0812">Transmembrane</keyword>
<keyword evidence="1" id="KW-0472">Membrane</keyword>
<reference evidence="2 3" key="1">
    <citation type="submission" date="2013-12" db="EMBL/GenBank/DDBJ databases">
        <title>Improved hybrid genome assemblies of Bacteroides xylanisolvens SD CC 1b and Bacteroides xylanisolvens SD CC 2a using Illumina and 454 Sequencing.</title>
        <authorList>
            <person name="Ramaraj T."/>
            <person name="Sundararajan A."/>
            <person name="Mudge J."/>
            <person name="Schilkey F.D."/>
            <person name="Delvecchio V."/>
            <person name="Donlon M."/>
            <person name="Ziemer C."/>
        </authorList>
    </citation>
    <scope>NUCLEOTIDE SEQUENCE [LARGE SCALE GENOMIC DNA]</scope>
</reference>
<dbReference type="Proteomes" id="UP000019380">
    <property type="component" value="Unassembled WGS sequence"/>
</dbReference>
<protein>
    <submittedName>
        <fullName evidence="2">Uncharacterized protein</fullName>
    </submittedName>
</protein>